<dbReference type="EMBL" id="KN714687">
    <property type="protein sequence ID" value="KUI56242.1"/>
    <property type="molecule type" value="Genomic_DNA"/>
</dbReference>
<dbReference type="Proteomes" id="UP000078576">
    <property type="component" value="Unassembled WGS sequence"/>
</dbReference>
<evidence type="ECO:0000313" key="3">
    <source>
        <dbReference type="Proteomes" id="UP000078576"/>
    </source>
</evidence>
<protein>
    <submittedName>
        <fullName evidence="2">Uncharacterized protein</fullName>
    </submittedName>
</protein>
<reference evidence="3" key="1">
    <citation type="submission" date="2014-12" db="EMBL/GenBank/DDBJ databases">
        <title>Genome Sequence of Valsa Canker Pathogens Uncovers a Specific Adaption of Colonization on Woody Bark.</title>
        <authorList>
            <person name="Yin Z."/>
            <person name="Liu H."/>
            <person name="Gao X."/>
            <person name="Li Z."/>
            <person name="Song N."/>
            <person name="Ke X."/>
            <person name="Dai Q."/>
            <person name="Wu Y."/>
            <person name="Sun Y."/>
            <person name="Xu J.-R."/>
            <person name="Kang Z.K."/>
            <person name="Wang L."/>
            <person name="Huang L."/>
        </authorList>
    </citation>
    <scope>NUCLEOTIDE SEQUENCE [LARGE SCALE GENOMIC DNA]</scope>
    <source>
        <strain evidence="3">SXYL134</strain>
    </source>
</reference>
<keyword evidence="3" id="KW-1185">Reference proteome</keyword>
<name>A0A194UWZ3_CYTMA</name>
<dbReference type="STRING" id="694573.A0A194UWZ3"/>
<evidence type="ECO:0000313" key="2">
    <source>
        <dbReference type="EMBL" id="KUI56242.1"/>
    </source>
</evidence>
<gene>
    <name evidence="2" type="ORF">VP1G_03658</name>
</gene>
<proteinExistence type="predicted"/>
<organism evidence="2 3">
    <name type="scientific">Cytospora mali</name>
    <name type="common">Apple Valsa canker fungus</name>
    <name type="synonym">Valsa mali</name>
    <dbReference type="NCBI Taxonomy" id="578113"/>
    <lineage>
        <taxon>Eukaryota</taxon>
        <taxon>Fungi</taxon>
        <taxon>Dikarya</taxon>
        <taxon>Ascomycota</taxon>
        <taxon>Pezizomycotina</taxon>
        <taxon>Sordariomycetes</taxon>
        <taxon>Sordariomycetidae</taxon>
        <taxon>Diaporthales</taxon>
        <taxon>Cytosporaceae</taxon>
        <taxon>Cytospora</taxon>
    </lineage>
</organism>
<feature type="region of interest" description="Disordered" evidence="1">
    <location>
        <begin position="252"/>
        <end position="272"/>
    </location>
</feature>
<sequence>MAAASSSRASPSPEVLNLRGTPAVVEWHDATSQPRSTCYLAQSADSSPIHLNLFFDSSSNTAFFKLRIAVVLDGATPQDEVKTFVYVFIHPEHVLSLEQKEAETLPGGAIGPAPRLSFRKIMCLRFVLSKAASVVAPVDVPVRPKSTTDVQLLNTLELLVQQNSLAIYVALNALPNSKLLESLCRASSNGSMKSHPKHADLSGLYGGRGGRLVQYPTGSIRSGDDGKGKEIMQERDTAAEDTDHLEIPPAYKEVEPSPLSTAAPVPPPDFSRKRRRVSFESATPATDNNNILDICAKLLARQQVEMQKGLFAHMDERLKQMEDRLVERLDQRLDDRLEELKSDICGQVEERMDDRIDGVTADVDALIDERIEDSVLGIKIDLESFVKDELRNVEDDIRDDLQEGSFTIQFNR</sequence>
<dbReference type="OrthoDB" id="47007at2759"/>
<dbReference type="AlphaFoldDB" id="A0A194UWZ3"/>
<accession>A0A194UWZ3</accession>
<evidence type="ECO:0000256" key="1">
    <source>
        <dbReference type="SAM" id="MobiDB-lite"/>
    </source>
</evidence>